<feature type="non-terminal residue" evidence="2">
    <location>
        <position position="1"/>
    </location>
</feature>
<gene>
    <name evidence="2" type="ORF">DACRYDRAFT_106580</name>
</gene>
<protein>
    <recommendedName>
        <fullName evidence="4">Replication protein A OB domain-containing protein</fullName>
    </recommendedName>
</protein>
<reference evidence="2 3" key="1">
    <citation type="journal article" date="2012" name="Science">
        <title>The Paleozoic origin of enzymatic lignin decomposition reconstructed from 31 fungal genomes.</title>
        <authorList>
            <person name="Floudas D."/>
            <person name="Binder M."/>
            <person name="Riley R."/>
            <person name="Barry K."/>
            <person name="Blanchette R.A."/>
            <person name="Henrissat B."/>
            <person name="Martinez A.T."/>
            <person name="Otillar R."/>
            <person name="Spatafora J.W."/>
            <person name="Yadav J.S."/>
            <person name="Aerts A."/>
            <person name="Benoit I."/>
            <person name="Boyd A."/>
            <person name="Carlson A."/>
            <person name="Copeland A."/>
            <person name="Coutinho P.M."/>
            <person name="de Vries R.P."/>
            <person name="Ferreira P."/>
            <person name="Findley K."/>
            <person name="Foster B."/>
            <person name="Gaskell J."/>
            <person name="Glotzer D."/>
            <person name="Gorecki P."/>
            <person name="Heitman J."/>
            <person name="Hesse C."/>
            <person name="Hori C."/>
            <person name="Igarashi K."/>
            <person name="Jurgens J.A."/>
            <person name="Kallen N."/>
            <person name="Kersten P."/>
            <person name="Kohler A."/>
            <person name="Kuees U."/>
            <person name="Kumar T.K.A."/>
            <person name="Kuo A."/>
            <person name="LaButti K."/>
            <person name="Larrondo L.F."/>
            <person name="Lindquist E."/>
            <person name="Ling A."/>
            <person name="Lombard V."/>
            <person name="Lucas S."/>
            <person name="Lundell T."/>
            <person name="Martin R."/>
            <person name="McLaughlin D.J."/>
            <person name="Morgenstern I."/>
            <person name="Morin E."/>
            <person name="Murat C."/>
            <person name="Nagy L.G."/>
            <person name="Nolan M."/>
            <person name="Ohm R.A."/>
            <person name="Patyshakuliyeva A."/>
            <person name="Rokas A."/>
            <person name="Ruiz-Duenas F.J."/>
            <person name="Sabat G."/>
            <person name="Salamov A."/>
            <person name="Samejima M."/>
            <person name="Schmutz J."/>
            <person name="Slot J.C."/>
            <person name="St John F."/>
            <person name="Stenlid J."/>
            <person name="Sun H."/>
            <person name="Sun S."/>
            <person name="Syed K."/>
            <person name="Tsang A."/>
            <person name="Wiebenga A."/>
            <person name="Young D."/>
            <person name="Pisabarro A."/>
            <person name="Eastwood D.C."/>
            <person name="Martin F."/>
            <person name="Cullen D."/>
            <person name="Grigoriev I.V."/>
            <person name="Hibbett D.S."/>
        </authorList>
    </citation>
    <scope>NUCLEOTIDE SEQUENCE [LARGE SCALE GENOMIC DNA]</scope>
    <source>
        <strain evidence="2 3">DJM-731 SS1</strain>
    </source>
</reference>
<dbReference type="HOGENOM" id="CLU_807880_0_0_1"/>
<dbReference type="GeneID" id="63683360"/>
<dbReference type="SUPFAM" id="SSF50249">
    <property type="entry name" value="Nucleic acid-binding proteins"/>
    <property type="match status" value="1"/>
</dbReference>
<dbReference type="InterPro" id="IPR012340">
    <property type="entry name" value="NA-bd_OB-fold"/>
</dbReference>
<dbReference type="RefSeq" id="XP_040630314.1">
    <property type="nucleotide sequence ID" value="XM_040768298.1"/>
</dbReference>
<sequence>MSWGYRVITVTAAVPYFEPTEIIGDPKEISLQLDAVVSAPLSIEEREGVTAHPSASSVSRRSVSNSLLYRTFTHDPSESACQNLHDENASTDCPNDVDAPLKPATTQAGPTNEETLGREGKGKEKPETGPRHLGWSGIGPAKTPLLSSIGSSVNQFLTDHPSLSFLAALEDKSKVNILGVILQVGKLVTKPIAMRSASVALDGSTQQASTKQKSRMLCEVQVVDKEGHVVRVTMWNSRAKIFSGKHGQVLHVMNSVVEHRGGVTLNSSEKTEFPLNPKIEEADELKQWFTDGFDEAALKHISCGYSKEGGLTSTTLEELPKVLTKAQVRASRLGHGDCIDYFNM</sequence>
<organism evidence="2 3">
    <name type="scientific">Dacryopinax primogenitus (strain DJM 731)</name>
    <name type="common">Brown rot fungus</name>
    <dbReference type="NCBI Taxonomy" id="1858805"/>
    <lineage>
        <taxon>Eukaryota</taxon>
        <taxon>Fungi</taxon>
        <taxon>Dikarya</taxon>
        <taxon>Basidiomycota</taxon>
        <taxon>Agaricomycotina</taxon>
        <taxon>Dacrymycetes</taxon>
        <taxon>Dacrymycetales</taxon>
        <taxon>Dacrymycetaceae</taxon>
        <taxon>Dacryopinax</taxon>
    </lineage>
</organism>
<accession>M5G5B0</accession>
<feature type="compositionally biased region" description="Polar residues" evidence="1">
    <location>
        <begin position="104"/>
        <end position="114"/>
    </location>
</feature>
<evidence type="ECO:0000313" key="3">
    <source>
        <dbReference type="Proteomes" id="UP000030653"/>
    </source>
</evidence>
<dbReference type="Proteomes" id="UP000030653">
    <property type="component" value="Unassembled WGS sequence"/>
</dbReference>
<keyword evidence="3" id="KW-1185">Reference proteome</keyword>
<dbReference type="STRING" id="1858805.M5G5B0"/>
<evidence type="ECO:0000256" key="1">
    <source>
        <dbReference type="SAM" id="MobiDB-lite"/>
    </source>
</evidence>
<dbReference type="Gene3D" id="2.40.50.140">
    <property type="entry name" value="Nucleic acid-binding proteins"/>
    <property type="match status" value="1"/>
</dbReference>
<dbReference type="EMBL" id="JH795860">
    <property type="protein sequence ID" value="EJU03420.1"/>
    <property type="molecule type" value="Genomic_DNA"/>
</dbReference>
<name>M5G5B0_DACPD</name>
<evidence type="ECO:0008006" key="4">
    <source>
        <dbReference type="Google" id="ProtNLM"/>
    </source>
</evidence>
<proteinExistence type="predicted"/>
<dbReference type="AlphaFoldDB" id="M5G5B0"/>
<evidence type="ECO:0000313" key="2">
    <source>
        <dbReference type="EMBL" id="EJU03420.1"/>
    </source>
</evidence>
<feature type="region of interest" description="Disordered" evidence="1">
    <location>
        <begin position="78"/>
        <end position="137"/>
    </location>
</feature>
<dbReference type="OrthoDB" id="1751331at2759"/>
<feature type="compositionally biased region" description="Basic and acidic residues" evidence="1">
    <location>
        <begin position="115"/>
        <end position="130"/>
    </location>
</feature>